<feature type="transmembrane region" description="Helical" evidence="2">
    <location>
        <begin position="990"/>
        <end position="1015"/>
    </location>
</feature>
<protein>
    <submittedName>
        <fullName evidence="5">Signal peptide, cub and egf-like domain-containing protein 1</fullName>
    </submittedName>
</protein>
<comment type="caution">
    <text evidence="5">The sequence shown here is derived from an EMBL/GenBank/DDBJ whole genome shotgun (WGS) entry which is preliminary data.</text>
</comment>
<keyword evidence="2" id="KW-1133">Transmembrane helix</keyword>
<organism evidence="5 6">
    <name type="scientific">Plakobranchus ocellatus</name>
    <dbReference type="NCBI Taxonomy" id="259542"/>
    <lineage>
        <taxon>Eukaryota</taxon>
        <taxon>Metazoa</taxon>
        <taxon>Spiralia</taxon>
        <taxon>Lophotrochozoa</taxon>
        <taxon>Mollusca</taxon>
        <taxon>Gastropoda</taxon>
        <taxon>Heterobranchia</taxon>
        <taxon>Euthyneura</taxon>
        <taxon>Panpulmonata</taxon>
        <taxon>Sacoglossa</taxon>
        <taxon>Placobranchoidea</taxon>
        <taxon>Plakobranchidae</taxon>
        <taxon>Plakobranchus</taxon>
    </lineage>
</organism>
<dbReference type="InterPro" id="IPR001368">
    <property type="entry name" value="TNFR/NGFR_Cys_rich_reg"/>
</dbReference>
<feature type="domain" description="EGF-like" evidence="4">
    <location>
        <begin position="940"/>
        <end position="974"/>
    </location>
</feature>
<dbReference type="SMART" id="SM00208">
    <property type="entry name" value="TNFR"/>
    <property type="match status" value="7"/>
</dbReference>
<keyword evidence="2" id="KW-0472">Membrane</keyword>
<feature type="disulfide bond" evidence="1">
    <location>
        <begin position="964"/>
        <end position="973"/>
    </location>
</feature>
<evidence type="ECO:0000256" key="3">
    <source>
        <dbReference type="SAM" id="SignalP"/>
    </source>
</evidence>
<dbReference type="Pfam" id="PF23106">
    <property type="entry name" value="EGF_Teneurin"/>
    <property type="match status" value="1"/>
</dbReference>
<reference evidence="5 6" key="1">
    <citation type="journal article" date="2021" name="Elife">
        <title>Chloroplast acquisition without the gene transfer in kleptoplastic sea slugs, Plakobranchus ocellatus.</title>
        <authorList>
            <person name="Maeda T."/>
            <person name="Takahashi S."/>
            <person name="Yoshida T."/>
            <person name="Shimamura S."/>
            <person name="Takaki Y."/>
            <person name="Nagai Y."/>
            <person name="Toyoda A."/>
            <person name="Suzuki Y."/>
            <person name="Arimoto A."/>
            <person name="Ishii H."/>
            <person name="Satoh N."/>
            <person name="Nishiyama T."/>
            <person name="Hasebe M."/>
            <person name="Maruyama T."/>
            <person name="Minagawa J."/>
            <person name="Obokata J."/>
            <person name="Shigenobu S."/>
        </authorList>
    </citation>
    <scope>NUCLEOTIDE SEQUENCE [LARGE SCALE GENOMIC DNA]</scope>
</reference>
<dbReference type="SUPFAM" id="SSF57184">
    <property type="entry name" value="Growth factor receptor domain"/>
    <property type="match status" value="5"/>
</dbReference>
<dbReference type="GO" id="GO:0005615">
    <property type="term" value="C:extracellular space"/>
    <property type="evidence" value="ECO:0007669"/>
    <property type="project" value="TreeGrafter"/>
</dbReference>
<dbReference type="AlphaFoldDB" id="A0AAV4CHF5"/>
<dbReference type="GO" id="GO:0009986">
    <property type="term" value="C:cell surface"/>
    <property type="evidence" value="ECO:0007669"/>
    <property type="project" value="TreeGrafter"/>
</dbReference>
<dbReference type="GO" id="GO:0007165">
    <property type="term" value="P:signal transduction"/>
    <property type="evidence" value="ECO:0007669"/>
    <property type="project" value="TreeGrafter"/>
</dbReference>
<keyword evidence="3" id="KW-0732">Signal</keyword>
<dbReference type="InterPro" id="IPR052071">
    <property type="entry name" value="SCUB_EGF-like_domain"/>
</dbReference>
<gene>
    <name evidence="5" type="ORF">PoB_005868400</name>
</gene>
<dbReference type="InterPro" id="IPR000742">
    <property type="entry name" value="EGF"/>
</dbReference>
<dbReference type="InterPro" id="IPR009030">
    <property type="entry name" value="Growth_fac_rcpt_cys_sf"/>
</dbReference>
<proteinExistence type="predicted"/>
<dbReference type="PANTHER" id="PTHR24046">
    <property type="entry name" value="SIGNAL PEPTIDE, CUB AND EGF-LIKE DOMAIN-CONTAINING"/>
    <property type="match status" value="1"/>
</dbReference>
<keyword evidence="1" id="KW-1015">Disulfide bond</keyword>
<comment type="caution">
    <text evidence="1">Lacks conserved residue(s) required for the propagation of feature annotation.</text>
</comment>
<evidence type="ECO:0000313" key="5">
    <source>
        <dbReference type="EMBL" id="GFO32179.1"/>
    </source>
</evidence>
<dbReference type="SMART" id="SM01411">
    <property type="entry name" value="Ephrin_rec_like"/>
    <property type="match status" value="16"/>
</dbReference>
<evidence type="ECO:0000259" key="4">
    <source>
        <dbReference type="PROSITE" id="PS50026"/>
    </source>
</evidence>
<dbReference type="PROSITE" id="PS50026">
    <property type="entry name" value="EGF_3"/>
    <property type="match status" value="1"/>
</dbReference>
<dbReference type="PANTHER" id="PTHR24046:SF5">
    <property type="entry name" value="EGF-LIKE DOMAIN-CONTAINING PROTEIN"/>
    <property type="match status" value="1"/>
</dbReference>
<evidence type="ECO:0000313" key="6">
    <source>
        <dbReference type="Proteomes" id="UP000735302"/>
    </source>
</evidence>
<dbReference type="FunFam" id="2.10.50.10:FF:000032">
    <property type="entry name" value="Uncharacterized protein, isoform A"/>
    <property type="match status" value="1"/>
</dbReference>
<dbReference type="PROSITE" id="PS01186">
    <property type="entry name" value="EGF_2"/>
    <property type="match status" value="1"/>
</dbReference>
<accession>A0AAV4CHF5</accession>
<dbReference type="PROSITE" id="PS00022">
    <property type="entry name" value="EGF_1"/>
    <property type="match status" value="1"/>
</dbReference>
<dbReference type="Proteomes" id="UP000735302">
    <property type="component" value="Unassembled WGS sequence"/>
</dbReference>
<evidence type="ECO:0000256" key="1">
    <source>
        <dbReference type="PROSITE-ProRule" id="PRU00076"/>
    </source>
</evidence>
<dbReference type="SMART" id="SM00181">
    <property type="entry name" value="EGF"/>
    <property type="match status" value="9"/>
</dbReference>
<dbReference type="Gene3D" id="2.10.50.10">
    <property type="entry name" value="Tumor Necrosis Factor Receptor, subunit A, domain 2"/>
    <property type="match status" value="15"/>
</dbReference>
<dbReference type="Pfam" id="PF07699">
    <property type="entry name" value="Ephrin_rec_like"/>
    <property type="match status" value="12"/>
</dbReference>
<dbReference type="InterPro" id="IPR011641">
    <property type="entry name" value="Tyr-kin_ephrin_A/B_rcpt-like"/>
</dbReference>
<dbReference type="EMBL" id="BLXT01006566">
    <property type="protein sequence ID" value="GFO32179.1"/>
    <property type="molecule type" value="Genomic_DNA"/>
</dbReference>
<feature type="chain" id="PRO_5043831230" evidence="3">
    <location>
        <begin position="18"/>
        <end position="1097"/>
    </location>
</feature>
<sequence>MCVLDILHLIFFYDVSLQQVSCGPGTFYNNQTKTCHFCPAGSYQPLEGQISCILCDSSSTTQYYGSYEASDCKEKCNPGHYFDTGTNKCQNCSRGFYQPDSGQFYCLACEADKTTKYQGTVLESSCANDCPPGQEIGPNNDCVVCTIGFFRGTDDALCQRCPAGNVTLYNESKSVVDCNVADNPPGTYRNTTNPSRYHPCPVDQYQPRQWQFECQPCRPGYRAESVGSTAESDCKFFCPAGQQVKNGEDSCEFCPFGTYRDGAKIFESCDNCPDAYTTPASGAKSRDDCSLYRCPAGSQPNSAQTGCDLCPQGQFQASANQASCDVCRAGFSTRQEGTIDPNACETYCPPGQEKKEGLCIDCQIGYFKNNNVDLFSNCTICTNNKYVTASIGATSNDNCTVLNCQEGFKANVTTLQCEPCPKGSYQDQKYQMSCIPCKGNKFTRYTNSTSESDCESYCPPGFEKTGGQCQACKRGFYKNNDLDRFMACTKCDNGFVTPEGSPATYSTNCTVPDCQPGTYISQGGCVECPSGTWQNVSWSESCNPCPQDKDTASGADSIDLCLLNCPEGKQNPAGTDVCESCPVGYYKDSPGTTSCEPCANLSQNNIRISAEPGADNLAKCNKLVCLPGYYPNGPVCSPCPYGSYQPEQWQDSCIPCPNGKTTYTQGATNNTECETSCPIGEGLYNGQCRICGMDEYNDGSDPTRRTCTSCPPGFITSRVGATSSAECNITDCPNPGTYRNSLTNSCANCPLGQYQNIPRQDACQLCQEGYTTKDVRSTSSDDCKRDCLPGQQLDEATGQCEPCPKGSYRSKALGQDSWTCQDCGNEMTTSGPGAVQVDDCNIATCSAGFGYDRTLAKCLECPANTYQDLDGQFLPCKSCPTNQITVRNATVSQLECSFPCSLGSTLCSITSQICVDDSSATGGYRCDCKDAYSRVQNTCTHKCNIPNYCGEKGVCQRSPFRCLCTEGYTGERCSIRPAASTQSSDKVETLVIAVVTTVCGLLFLLLLIVCICVVAKRRAVPASTSVTPDYEERGSMASHSVKGYDDYPTFAINPAFSSKPPSVFGTIMGQGMNGQGTKIYSNDIYTDEDSDPAVYKA</sequence>
<feature type="signal peptide" evidence="3">
    <location>
        <begin position="1"/>
        <end position="17"/>
    </location>
</feature>
<keyword evidence="2" id="KW-0812">Transmembrane</keyword>
<keyword evidence="6" id="KW-1185">Reference proteome</keyword>
<evidence type="ECO:0000256" key="2">
    <source>
        <dbReference type="SAM" id="Phobius"/>
    </source>
</evidence>
<keyword evidence="1" id="KW-0245">EGF-like domain</keyword>
<name>A0AAV4CHF5_9GAST</name>